<evidence type="ECO:0000259" key="6">
    <source>
        <dbReference type="Pfam" id="PF07687"/>
    </source>
</evidence>
<evidence type="ECO:0000256" key="5">
    <source>
        <dbReference type="ARBA" id="ARBA00023285"/>
    </source>
</evidence>
<dbReference type="InterPro" id="IPR002933">
    <property type="entry name" value="Peptidase_M20"/>
</dbReference>
<sequence>MTPVTGVVELLQQLVRIPSVNPDNPPGTDRVGEAELAGYLKGWLEDLGAEVILEEIRPGRPNLIARFAPRDGRPRILLGPHLDTVGVGSMTIDPFGGEVRDGRLWGRGASDTKGPMAAMLWGLKENAAILKELPIAVDFVAFMGEESSQWGSKDFAKHHGHDYAFAIVGEPTSLNIVHTTKGSLWATLRATGKAAHSSQPERGENAAMKLARALDVLERELSEELARYLHPVLGRSTINVGVLRSGSRPNIVPDLAEAEIDIRITPSLRDAGGALALLKRTITRLSLPLEIDRAHENPPMEIPATHPYIHRIEAVRAASKPVGAPWFSDAAHLSNAGVPSVCMGPGSIDQAHTCDEFIDVAALEEGATFFADFVRSLA</sequence>
<evidence type="ECO:0000256" key="2">
    <source>
        <dbReference type="ARBA" id="ARBA00022723"/>
    </source>
</evidence>
<dbReference type="InterPro" id="IPR011650">
    <property type="entry name" value="Peptidase_M20_dimer"/>
</dbReference>
<dbReference type="RefSeq" id="WP_169455795.1">
    <property type="nucleotide sequence ID" value="NZ_CP051774.1"/>
</dbReference>
<dbReference type="GO" id="GO:0046872">
    <property type="term" value="F:metal ion binding"/>
    <property type="evidence" value="ECO:0007669"/>
    <property type="project" value="UniProtKB-KW"/>
</dbReference>
<dbReference type="Gene3D" id="3.30.70.360">
    <property type="match status" value="1"/>
</dbReference>
<dbReference type="SUPFAM" id="SSF53187">
    <property type="entry name" value="Zn-dependent exopeptidases"/>
    <property type="match status" value="1"/>
</dbReference>
<dbReference type="Pfam" id="PF07687">
    <property type="entry name" value="M20_dimer"/>
    <property type="match status" value="1"/>
</dbReference>
<evidence type="ECO:0000313" key="8">
    <source>
        <dbReference type="Proteomes" id="UP000501812"/>
    </source>
</evidence>
<dbReference type="InterPro" id="IPR050072">
    <property type="entry name" value="Peptidase_M20A"/>
</dbReference>
<feature type="domain" description="Peptidase M20 dimerisation" evidence="6">
    <location>
        <begin position="180"/>
        <end position="267"/>
    </location>
</feature>
<keyword evidence="5" id="KW-0170">Cobalt</keyword>
<dbReference type="Pfam" id="PF01546">
    <property type="entry name" value="Peptidase_M20"/>
    <property type="match status" value="1"/>
</dbReference>
<dbReference type="PROSITE" id="PS00759">
    <property type="entry name" value="ARGE_DAPE_CPG2_2"/>
    <property type="match status" value="1"/>
</dbReference>
<keyword evidence="8" id="KW-1185">Reference proteome</keyword>
<keyword evidence="2" id="KW-0479">Metal-binding</keyword>
<reference evidence="7 8" key="1">
    <citation type="submission" date="2020-04" db="EMBL/GenBank/DDBJ databases">
        <title>Luteolibacter sp. G-1-1-1 isolated from soil.</title>
        <authorList>
            <person name="Dahal R.H."/>
        </authorList>
    </citation>
    <scope>NUCLEOTIDE SEQUENCE [LARGE SCALE GENOMIC DNA]</scope>
    <source>
        <strain evidence="7 8">G-1-1-1</strain>
    </source>
</reference>
<keyword evidence="4" id="KW-0862">Zinc</keyword>
<dbReference type="GO" id="GO:0008777">
    <property type="term" value="F:acetylornithine deacetylase activity"/>
    <property type="evidence" value="ECO:0007669"/>
    <property type="project" value="TreeGrafter"/>
</dbReference>
<keyword evidence="3" id="KW-0378">Hydrolase</keyword>
<dbReference type="PANTHER" id="PTHR43808:SF31">
    <property type="entry name" value="N-ACETYL-L-CITRULLINE DEACETYLASE"/>
    <property type="match status" value="1"/>
</dbReference>
<dbReference type="PANTHER" id="PTHR43808">
    <property type="entry name" value="ACETYLORNITHINE DEACETYLASE"/>
    <property type="match status" value="1"/>
</dbReference>
<dbReference type="GO" id="GO:0006526">
    <property type="term" value="P:L-arginine biosynthetic process"/>
    <property type="evidence" value="ECO:0007669"/>
    <property type="project" value="TreeGrafter"/>
</dbReference>
<gene>
    <name evidence="7" type="ORF">HHL09_16915</name>
</gene>
<name>A0A858RKX9_9BACT</name>
<dbReference type="SUPFAM" id="SSF55031">
    <property type="entry name" value="Bacterial exopeptidase dimerisation domain"/>
    <property type="match status" value="1"/>
</dbReference>
<protein>
    <submittedName>
        <fullName evidence="7">M20 family metallopeptidase</fullName>
    </submittedName>
</protein>
<dbReference type="Gene3D" id="3.40.630.10">
    <property type="entry name" value="Zn peptidases"/>
    <property type="match status" value="2"/>
</dbReference>
<comment type="cofactor">
    <cofactor evidence="1">
        <name>Zn(2+)</name>
        <dbReference type="ChEBI" id="CHEBI:29105"/>
    </cofactor>
</comment>
<evidence type="ECO:0000256" key="4">
    <source>
        <dbReference type="ARBA" id="ARBA00022833"/>
    </source>
</evidence>
<accession>A0A858RKX9</accession>
<dbReference type="KEGG" id="luo:HHL09_16915"/>
<dbReference type="InterPro" id="IPR036264">
    <property type="entry name" value="Bact_exopeptidase_dim_dom"/>
</dbReference>
<proteinExistence type="predicted"/>
<evidence type="ECO:0000313" key="7">
    <source>
        <dbReference type="EMBL" id="QJE97395.1"/>
    </source>
</evidence>
<dbReference type="InterPro" id="IPR001261">
    <property type="entry name" value="ArgE/DapE_CS"/>
</dbReference>
<dbReference type="Proteomes" id="UP000501812">
    <property type="component" value="Chromosome"/>
</dbReference>
<evidence type="ECO:0000256" key="3">
    <source>
        <dbReference type="ARBA" id="ARBA00022801"/>
    </source>
</evidence>
<organism evidence="7 8">
    <name type="scientific">Luteolibacter luteus</name>
    <dbReference type="NCBI Taxonomy" id="2728835"/>
    <lineage>
        <taxon>Bacteria</taxon>
        <taxon>Pseudomonadati</taxon>
        <taxon>Verrucomicrobiota</taxon>
        <taxon>Verrucomicrobiia</taxon>
        <taxon>Verrucomicrobiales</taxon>
        <taxon>Verrucomicrobiaceae</taxon>
        <taxon>Luteolibacter</taxon>
    </lineage>
</organism>
<dbReference type="EMBL" id="CP051774">
    <property type="protein sequence ID" value="QJE97395.1"/>
    <property type="molecule type" value="Genomic_DNA"/>
</dbReference>
<evidence type="ECO:0000256" key="1">
    <source>
        <dbReference type="ARBA" id="ARBA00001947"/>
    </source>
</evidence>
<dbReference type="AlphaFoldDB" id="A0A858RKX9"/>